<feature type="active site" description="Nucleophile" evidence="1">
    <location>
        <position position="96"/>
    </location>
</feature>
<dbReference type="AlphaFoldDB" id="A0A135L5R6"/>
<comment type="caution">
    <text evidence="4">The sequence shown here is derived from an EMBL/GenBank/DDBJ whole genome shotgun (WGS) entry which is preliminary data.</text>
</comment>
<protein>
    <recommendedName>
        <fullName evidence="3">Serine aminopeptidase S33 domain-containing protein</fullName>
    </recommendedName>
</protein>
<evidence type="ECO:0000256" key="1">
    <source>
        <dbReference type="PIRSR" id="PIRSR017388-1"/>
    </source>
</evidence>
<name>A0A135L5R6_9BACI</name>
<accession>A0A135L5R6</accession>
<dbReference type="STRING" id="1413211.U473_10310"/>
<dbReference type="OrthoDB" id="9800213at2"/>
<dbReference type="Pfam" id="PF12146">
    <property type="entry name" value="Hydrolase_4"/>
    <property type="match status" value="1"/>
</dbReference>
<keyword evidence="5" id="KW-1185">Reference proteome</keyword>
<dbReference type="RefSeq" id="WP_068725997.1">
    <property type="nucleotide sequence ID" value="NZ_LSKU01000001.1"/>
</dbReference>
<feature type="binding site" evidence="2">
    <location>
        <position position="27"/>
    </location>
    <ligand>
        <name>substrate</name>
    </ligand>
</feature>
<dbReference type="GO" id="GO:0052689">
    <property type="term" value="F:carboxylic ester hydrolase activity"/>
    <property type="evidence" value="ECO:0007669"/>
    <property type="project" value="InterPro"/>
</dbReference>
<dbReference type="InterPro" id="IPR012354">
    <property type="entry name" value="Esterase_lipase"/>
</dbReference>
<feature type="domain" description="Serine aminopeptidase S33" evidence="3">
    <location>
        <begin position="21"/>
        <end position="230"/>
    </location>
</feature>
<feature type="active site" description="Charge relay system" evidence="1">
    <location>
        <position position="224"/>
    </location>
</feature>
<evidence type="ECO:0000259" key="3">
    <source>
        <dbReference type="Pfam" id="PF12146"/>
    </source>
</evidence>
<dbReference type="InterPro" id="IPR051044">
    <property type="entry name" value="MAG_DAG_Lipase"/>
</dbReference>
<organism evidence="4 5">
    <name type="scientific">Tepidibacillus decaturensis</name>
    <dbReference type="NCBI Taxonomy" id="1413211"/>
    <lineage>
        <taxon>Bacteria</taxon>
        <taxon>Bacillati</taxon>
        <taxon>Bacillota</taxon>
        <taxon>Bacilli</taxon>
        <taxon>Bacillales</taxon>
        <taxon>Bacillaceae</taxon>
        <taxon>Tepidibacillus</taxon>
    </lineage>
</organism>
<reference evidence="4 5" key="1">
    <citation type="submission" date="2016-02" db="EMBL/GenBank/DDBJ databases">
        <title>Draft Genome for Tepidibacillus decaturensis nov. sp. Strain Z9, an Anaerobic, Moderately Thermophilic and Heterotrophic Bacterium from Deep Subsurface of the Illinois Basin, USA.</title>
        <authorList>
            <person name="Dong Y."/>
            <person name="Chang J.Y."/>
            <person name="Sanford R."/>
            <person name="Fouke B.W."/>
        </authorList>
    </citation>
    <scope>NUCLEOTIDE SEQUENCE [LARGE SCALE GENOMIC DNA]</scope>
    <source>
        <strain evidence="4 5">Z9</strain>
    </source>
</reference>
<feature type="active site" description="Charge relay system" evidence="1">
    <location>
        <position position="194"/>
    </location>
</feature>
<proteinExistence type="predicted"/>
<dbReference type="Proteomes" id="UP000070352">
    <property type="component" value="Unassembled WGS sequence"/>
</dbReference>
<feature type="binding site" evidence="2">
    <location>
        <position position="97"/>
    </location>
    <ligand>
        <name>substrate</name>
    </ligand>
</feature>
<dbReference type="InterPro" id="IPR029058">
    <property type="entry name" value="AB_hydrolase_fold"/>
</dbReference>
<evidence type="ECO:0000256" key="2">
    <source>
        <dbReference type="PIRSR" id="PIRSR017388-2"/>
    </source>
</evidence>
<dbReference type="PANTHER" id="PTHR11614">
    <property type="entry name" value="PHOSPHOLIPASE-RELATED"/>
    <property type="match status" value="1"/>
</dbReference>
<dbReference type="EMBL" id="LSKU01000001">
    <property type="protein sequence ID" value="KXG44355.1"/>
    <property type="molecule type" value="Genomic_DNA"/>
</dbReference>
<dbReference type="Gene3D" id="3.40.50.1820">
    <property type="entry name" value="alpha/beta hydrolase"/>
    <property type="match status" value="1"/>
</dbReference>
<gene>
    <name evidence="4" type="ORF">U473_10310</name>
</gene>
<evidence type="ECO:0000313" key="5">
    <source>
        <dbReference type="Proteomes" id="UP000070352"/>
    </source>
</evidence>
<dbReference type="PIRSF" id="PIRSF017388">
    <property type="entry name" value="Esterase_lipase"/>
    <property type="match status" value="1"/>
</dbReference>
<dbReference type="SUPFAM" id="SSF53474">
    <property type="entry name" value="alpha/beta-Hydrolases"/>
    <property type="match status" value="1"/>
</dbReference>
<dbReference type="InterPro" id="IPR022742">
    <property type="entry name" value="Hydrolase_4"/>
</dbReference>
<evidence type="ECO:0000313" key="4">
    <source>
        <dbReference type="EMBL" id="KXG44355.1"/>
    </source>
</evidence>
<sequence>MKITKKSPEPFYYQGDKRIGLLLIHGFTGSPAEIRLLGDFLQQKGYAVYAPLLAGHGTSPEEMAKTNQEDWWNSVLEAYEFMKSEGYDQIISIGLSMGGILSLKLAMEKPLLAVIPMAAPIFVHDKRMAFARWIKYIKAYQVKGKKVDQIEENLASYDRTPIKCVESLHRLIKEVKHDLPRVHCPVFIMQGKRDETVIPESANYIYRHISSSTKEIKWYEQSTHILTIDQEREKVFEDLYLFISQISQ</sequence>